<comment type="caution">
    <text evidence="2">The sequence shown here is derived from an EMBL/GenBank/DDBJ whole genome shotgun (WGS) entry which is preliminary data.</text>
</comment>
<dbReference type="EMBL" id="PGUY01000092">
    <property type="protein sequence ID" value="PLT27572.1"/>
    <property type="molecule type" value="Genomic_DNA"/>
</dbReference>
<feature type="region of interest" description="Disordered" evidence="1">
    <location>
        <begin position="21"/>
        <end position="49"/>
    </location>
</feature>
<name>A0A2N5LZN4_9BACI</name>
<keyword evidence="3" id="KW-1185">Reference proteome</keyword>
<gene>
    <name evidence="2" type="ORF">CUU66_23140</name>
</gene>
<evidence type="ECO:0008006" key="4">
    <source>
        <dbReference type="Google" id="ProtNLM"/>
    </source>
</evidence>
<evidence type="ECO:0000313" key="3">
    <source>
        <dbReference type="Proteomes" id="UP000234748"/>
    </source>
</evidence>
<dbReference type="InterPro" id="IPR014247">
    <property type="entry name" value="Spore_lipoprot_YhcN/YlaJ"/>
</dbReference>
<dbReference type="PROSITE" id="PS51257">
    <property type="entry name" value="PROKAR_LIPOPROTEIN"/>
    <property type="match status" value="1"/>
</dbReference>
<dbReference type="Proteomes" id="UP000234748">
    <property type="component" value="Unassembled WGS sequence"/>
</dbReference>
<feature type="region of interest" description="Disordered" evidence="1">
    <location>
        <begin position="153"/>
        <end position="200"/>
    </location>
</feature>
<organism evidence="2 3">
    <name type="scientific">Peribacillus deserti</name>
    <dbReference type="NCBI Taxonomy" id="673318"/>
    <lineage>
        <taxon>Bacteria</taxon>
        <taxon>Bacillati</taxon>
        <taxon>Bacillota</taxon>
        <taxon>Bacilli</taxon>
        <taxon>Bacillales</taxon>
        <taxon>Bacillaceae</taxon>
        <taxon>Peribacillus</taxon>
    </lineage>
</organism>
<dbReference type="NCBIfam" id="TIGR02898">
    <property type="entry name" value="spore_YhcN_YlaJ"/>
    <property type="match status" value="1"/>
</dbReference>
<dbReference type="OrthoDB" id="2381329at2"/>
<dbReference type="Pfam" id="PF09580">
    <property type="entry name" value="Spore_YhcN_YlaJ"/>
    <property type="match status" value="1"/>
</dbReference>
<feature type="compositionally biased region" description="Basic and acidic residues" evidence="1">
    <location>
        <begin position="168"/>
        <end position="200"/>
    </location>
</feature>
<dbReference type="AlphaFoldDB" id="A0A2N5LZN4"/>
<dbReference type="RefSeq" id="WP_101645755.1">
    <property type="nucleotide sequence ID" value="NZ_PGUY01000092.1"/>
</dbReference>
<sequence>MKKLIPLLLVSLILGACQSTDQARDAEGRGGDVKVKNSELHRNNDPNTEQRVSNHLENLAVRNPNVNNATAVVFGNFAIVGIDIDDDIERSQVGSIKYAVGETLKDDPNGANAIVVADPDLNARLKEISNDIAAGKPGPGIMNELADIAGRVIPTVPGDDDSQAPYKTTEESKNQMNPKDQKKLEQEQDRQSNHYQDKNR</sequence>
<feature type="compositionally biased region" description="Basic and acidic residues" evidence="1">
    <location>
        <begin position="22"/>
        <end position="44"/>
    </location>
</feature>
<reference evidence="2 3" key="1">
    <citation type="submission" date="2017-11" db="EMBL/GenBank/DDBJ databases">
        <title>Comparitive Functional Genomics of Dry Heat Resistant strains isolated from the Viking Spacecraft.</title>
        <authorList>
            <person name="Seuylemezian A."/>
            <person name="Cooper K."/>
            <person name="Vaishampayan P."/>
        </authorList>
    </citation>
    <scope>NUCLEOTIDE SEQUENCE [LARGE SCALE GENOMIC DNA]</scope>
    <source>
        <strain evidence="2 3">V1-29</strain>
    </source>
</reference>
<accession>A0A2N5LZN4</accession>
<dbReference type="InterPro" id="IPR019076">
    <property type="entry name" value="Spore_lipoprot_YhcN/YlaJ-like"/>
</dbReference>
<dbReference type="GO" id="GO:0030435">
    <property type="term" value="P:sporulation resulting in formation of a cellular spore"/>
    <property type="evidence" value="ECO:0007669"/>
    <property type="project" value="InterPro"/>
</dbReference>
<evidence type="ECO:0000313" key="2">
    <source>
        <dbReference type="EMBL" id="PLT27572.1"/>
    </source>
</evidence>
<proteinExistence type="predicted"/>
<protein>
    <recommendedName>
        <fullName evidence="4">YhcN/YlaJ family sporulation lipoprotein</fullName>
    </recommendedName>
</protein>
<evidence type="ECO:0000256" key="1">
    <source>
        <dbReference type="SAM" id="MobiDB-lite"/>
    </source>
</evidence>